<dbReference type="EMBL" id="AP017470">
    <property type="protein sequence ID" value="BBB32320.1"/>
    <property type="molecule type" value="Genomic_DNA"/>
</dbReference>
<dbReference type="EC" id="3.4.23.43" evidence="4"/>
<proteinExistence type="inferred from homology"/>
<gene>
    <name evidence="4" type="primary">cpaA</name>
    <name evidence="4" type="ORF">TTHT_0752</name>
</gene>
<dbReference type="PANTHER" id="PTHR30487:SF0">
    <property type="entry name" value="PREPILIN LEADER PEPTIDASE_N-METHYLTRANSFERASE-RELATED"/>
    <property type="match status" value="1"/>
</dbReference>
<dbReference type="PANTHER" id="PTHR30487">
    <property type="entry name" value="TYPE 4 PREPILIN-LIKE PROTEINS LEADER PEPTIDE-PROCESSING ENZYME"/>
    <property type="match status" value="1"/>
</dbReference>
<evidence type="ECO:0000259" key="3">
    <source>
        <dbReference type="Pfam" id="PF01478"/>
    </source>
</evidence>
<dbReference type="RefSeq" id="WP_201328666.1">
    <property type="nucleotide sequence ID" value="NZ_AP017470.1"/>
</dbReference>
<organism evidence="4 5">
    <name type="scientific">Thermotomaculum hydrothermale</name>
    <dbReference type="NCBI Taxonomy" id="981385"/>
    <lineage>
        <taxon>Bacteria</taxon>
        <taxon>Pseudomonadati</taxon>
        <taxon>Acidobacteriota</taxon>
        <taxon>Holophagae</taxon>
        <taxon>Thermotomaculales</taxon>
        <taxon>Thermotomaculaceae</taxon>
        <taxon>Thermotomaculum</taxon>
    </lineage>
</organism>
<dbReference type="Gene3D" id="1.20.120.1220">
    <property type="match status" value="1"/>
</dbReference>
<keyword evidence="2" id="KW-0812">Transmembrane</keyword>
<name>A0A7R6SY71_9BACT</name>
<feature type="domain" description="Prepilin type IV endopeptidase peptidase" evidence="3">
    <location>
        <begin position="7"/>
        <end position="109"/>
    </location>
</feature>
<reference evidence="4 5" key="1">
    <citation type="journal article" date="2012" name="Extremophiles">
        <title>Thermotomaculum hydrothermale gen. nov., sp. nov., a novel heterotrophic thermophile within the phylum Acidobacteria from a deep-sea hydrothermal vent chimney in the Southern Okinawa Trough.</title>
        <authorList>
            <person name="Izumi H."/>
            <person name="Nunoura T."/>
            <person name="Miyazaki M."/>
            <person name="Mino S."/>
            <person name="Toki T."/>
            <person name="Takai K."/>
            <person name="Sako Y."/>
            <person name="Sawabe T."/>
            <person name="Nakagawa S."/>
        </authorList>
    </citation>
    <scope>NUCLEOTIDE SEQUENCE [LARGE SCALE GENOMIC DNA]</scope>
    <source>
        <strain evidence="4 5">AC55</strain>
    </source>
</reference>
<sequence>MIFFRDILLYVVIAVCAITDVMYGKIFNKVTYPAILLGLIINLFLGKDNFQSSVIGLLVAFILFLIVFMIGGLGGGDVKLMAAIGAIKGYPFVLYAAFYSALVGGLMSIAIMIWKGKFLRGMRNIFRVIFSYIFSFIFPGVKPLSLSPEESEKIPFGFAICLGTLWAVLEFMFNVSIFDYIKI</sequence>
<evidence type="ECO:0000256" key="2">
    <source>
        <dbReference type="SAM" id="Phobius"/>
    </source>
</evidence>
<dbReference type="AlphaFoldDB" id="A0A7R6SY71"/>
<feature type="transmembrane region" description="Helical" evidence="2">
    <location>
        <begin position="156"/>
        <end position="181"/>
    </location>
</feature>
<dbReference type="KEGG" id="thyd:TTHT_0752"/>
<dbReference type="Proteomes" id="UP000595564">
    <property type="component" value="Chromosome"/>
</dbReference>
<dbReference type="InterPro" id="IPR050882">
    <property type="entry name" value="Prepilin_peptidase/N-MTase"/>
</dbReference>
<evidence type="ECO:0000313" key="4">
    <source>
        <dbReference type="EMBL" id="BBB32320.1"/>
    </source>
</evidence>
<evidence type="ECO:0000256" key="1">
    <source>
        <dbReference type="ARBA" id="ARBA00005801"/>
    </source>
</evidence>
<keyword evidence="2" id="KW-0472">Membrane</keyword>
<evidence type="ECO:0000313" key="5">
    <source>
        <dbReference type="Proteomes" id="UP000595564"/>
    </source>
</evidence>
<dbReference type="GO" id="GO:0004190">
    <property type="term" value="F:aspartic-type endopeptidase activity"/>
    <property type="evidence" value="ECO:0007669"/>
    <property type="project" value="UniProtKB-EC"/>
</dbReference>
<feature type="transmembrane region" description="Helical" evidence="2">
    <location>
        <begin position="30"/>
        <end position="46"/>
    </location>
</feature>
<keyword evidence="2" id="KW-1133">Transmembrane helix</keyword>
<feature type="transmembrane region" description="Helical" evidence="2">
    <location>
        <begin position="53"/>
        <end position="72"/>
    </location>
</feature>
<accession>A0A7R6SY71</accession>
<protein>
    <submittedName>
        <fullName evidence="4">Prepilin peptidase CpaA</fullName>
        <ecNumber evidence="4">3.4.23.43</ecNumber>
    </submittedName>
</protein>
<feature type="transmembrane region" description="Helical" evidence="2">
    <location>
        <begin position="7"/>
        <end position="24"/>
    </location>
</feature>
<dbReference type="Pfam" id="PF01478">
    <property type="entry name" value="Peptidase_A24"/>
    <property type="match status" value="1"/>
</dbReference>
<comment type="similarity">
    <text evidence="1">Belongs to the peptidase A24 family.</text>
</comment>
<keyword evidence="4" id="KW-0378">Hydrolase</keyword>
<feature type="transmembrane region" description="Helical" evidence="2">
    <location>
        <begin position="125"/>
        <end position="144"/>
    </location>
</feature>
<dbReference type="InterPro" id="IPR000045">
    <property type="entry name" value="Prepilin_IV_endopep_pep"/>
</dbReference>
<dbReference type="GO" id="GO:0005886">
    <property type="term" value="C:plasma membrane"/>
    <property type="evidence" value="ECO:0007669"/>
    <property type="project" value="TreeGrafter"/>
</dbReference>
<feature type="transmembrane region" description="Helical" evidence="2">
    <location>
        <begin position="92"/>
        <end position="113"/>
    </location>
</feature>
<keyword evidence="5" id="KW-1185">Reference proteome</keyword>
<dbReference type="GO" id="GO:0006465">
    <property type="term" value="P:signal peptide processing"/>
    <property type="evidence" value="ECO:0007669"/>
    <property type="project" value="TreeGrafter"/>
</dbReference>